<dbReference type="AlphaFoldDB" id="A0A7W6NBY1"/>
<evidence type="ECO:0000256" key="3">
    <source>
        <dbReference type="ARBA" id="ARBA00022989"/>
    </source>
</evidence>
<feature type="transmembrane region" description="Helical" evidence="5">
    <location>
        <begin position="137"/>
        <end position="159"/>
    </location>
</feature>
<feature type="transmembrane region" description="Helical" evidence="5">
    <location>
        <begin position="263"/>
        <end position="284"/>
    </location>
</feature>
<feature type="domain" description="Sodium/calcium exchanger membrane region" evidence="6">
    <location>
        <begin position="205"/>
        <end position="351"/>
    </location>
</feature>
<dbReference type="Proteomes" id="UP000547011">
    <property type="component" value="Unassembled WGS sequence"/>
</dbReference>
<evidence type="ECO:0000313" key="8">
    <source>
        <dbReference type="Proteomes" id="UP000547011"/>
    </source>
</evidence>
<organism evidence="7 8">
    <name type="scientific">Devosia subaequoris</name>
    <dbReference type="NCBI Taxonomy" id="395930"/>
    <lineage>
        <taxon>Bacteria</taxon>
        <taxon>Pseudomonadati</taxon>
        <taxon>Pseudomonadota</taxon>
        <taxon>Alphaproteobacteria</taxon>
        <taxon>Hyphomicrobiales</taxon>
        <taxon>Devosiaceae</taxon>
        <taxon>Devosia</taxon>
    </lineage>
</organism>
<feature type="transmembrane region" description="Helical" evidence="5">
    <location>
        <begin position="203"/>
        <end position="222"/>
    </location>
</feature>
<evidence type="ECO:0000256" key="4">
    <source>
        <dbReference type="ARBA" id="ARBA00023136"/>
    </source>
</evidence>
<evidence type="ECO:0000313" key="7">
    <source>
        <dbReference type="EMBL" id="MBB4052166.1"/>
    </source>
</evidence>
<sequence>MFDFTQTPIWINIAVFVAAAVVVWFAGARITGYANAISNKTGIGQAAIGMLLLGGVTSLPEIGATVTGAATGAALLAVNNLFGSIAAQVVILAIVDIVIGRRALTSELPDPTVMLQGGLNILLITIATAGITVGDIAFLGIGLWAWASIFAYAFSIYILSKAGGGRPWLAASHGDVEIGLEDQHKQAKEKAAQEHADMSLGQIIAWTVGLGLVILVSGYLLARTGDALAEQTGLGDSAVGFVFLAFATSLPEFSTAITAAKSGLYTLAVSDIFGTNLINIGLIFVIDAVAPGEPVLAQAGTLDAFGALLGIAVTVLFVIGMAERRDKTVLRMGLDSLAVLFCYAAGLVVLFFLR</sequence>
<feature type="transmembrane region" description="Helical" evidence="5">
    <location>
        <begin position="81"/>
        <end position="100"/>
    </location>
</feature>
<protein>
    <submittedName>
        <fullName evidence="7">Cation:H+ antiporter</fullName>
    </submittedName>
</protein>
<keyword evidence="8" id="KW-1185">Reference proteome</keyword>
<dbReference type="InterPro" id="IPR004481">
    <property type="entry name" value="K/Na/Ca-exchanger"/>
</dbReference>
<feature type="transmembrane region" description="Helical" evidence="5">
    <location>
        <begin position="112"/>
        <end position="131"/>
    </location>
</feature>
<reference evidence="7 8" key="1">
    <citation type="submission" date="2020-08" db="EMBL/GenBank/DDBJ databases">
        <title>Genomic Encyclopedia of Type Strains, Phase IV (KMG-IV): sequencing the most valuable type-strain genomes for metagenomic binning, comparative biology and taxonomic classification.</title>
        <authorList>
            <person name="Goeker M."/>
        </authorList>
    </citation>
    <scope>NUCLEOTIDE SEQUENCE [LARGE SCALE GENOMIC DNA]</scope>
    <source>
        <strain evidence="7 8">DSM 23447</strain>
    </source>
</reference>
<dbReference type="PANTHER" id="PTHR10846:SF8">
    <property type="entry name" value="INNER MEMBRANE PROTEIN YRBG"/>
    <property type="match status" value="1"/>
</dbReference>
<name>A0A7W6NBY1_9HYPH</name>
<dbReference type="RefSeq" id="WP_183310900.1">
    <property type="nucleotide sequence ID" value="NZ_JACIEW010000004.1"/>
</dbReference>
<gene>
    <name evidence="7" type="ORF">GGR20_001809</name>
</gene>
<evidence type="ECO:0000256" key="1">
    <source>
        <dbReference type="ARBA" id="ARBA00004141"/>
    </source>
</evidence>
<comment type="subcellular location">
    <subcellularLocation>
        <location evidence="1">Membrane</location>
        <topology evidence="1">Multi-pass membrane protein</topology>
    </subcellularLocation>
</comment>
<keyword evidence="2 5" id="KW-0812">Transmembrane</keyword>
<dbReference type="Gene3D" id="1.20.1420.30">
    <property type="entry name" value="NCX, central ion-binding region"/>
    <property type="match status" value="1"/>
</dbReference>
<dbReference type="GO" id="GO:0005262">
    <property type="term" value="F:calcium channel activity"/>
    <property type="evidence" value="ECO:0007669"/>
    <property type="project" value="TreeGrafter"/>
</dbReference>
<evidence type="ECO:0000259" key="6">
    <source>
        <dbReference type="Pfam" id="PF01699"/>
    </source>
</evidence>
<feature type="transmembrane region" description="Helical" evidence="5">
    <location>
        <begin position="48"/>
        <end position="75"/>
    </location>
</feature>
<proteinExistence type="predicted"/>
<dbReference type="GO" id="GO:0005886">
    <property type="term" value="C:plasma membrane"/>
    <property type="evidence" value="ECO:0007669"/>
    <property type="project" value="TreeGrafter"/>
</dbReference>
<evidence type="ECO:0000256" key="2">
    <source>
        <dbReference type="ARBA" id="ARBA00022692"/>
    </source>
</evidence>
<feature type="transmembrane region" description="Helical" evidence="5">
    <location>
        <begin position="334"/>
        <end position="353"/>
    </location>
</feature>
<comment type="caution">
    <text evidence="7">The sequence shown here is derived from an EMBL/GenBank/DDBJ whole genome shotgun (WGS) entry which is preliminary data.</text>
</comment>
<dbReference type="GO" id="GO:0006874">
    <property type="term" value="P:intracellular calcium ion homeostasis"/>
    <property type="evidence" value="ECO:0007669"/>
    <property type="project" value="TreeGrafter"/>
</dbReference>
<feature type="transmembrane region" description="Helical" evidence="5">
    <location>
        <begin position="6"/>
        <end position="27"/>
    </location>
</feature>
<dbReference type="InterPro" id="IPR044880">
    <property type="entry name" value="NCX_ion-bd_dom_sf"/>
</dbReference>
<keyword evidence="3 5" id="KW-1133">Transmembrane helix</keyword>
<accession>A0A7W6NBY1</accession>
<feature type="transmembrane region" description="Helical" evidence="5">
    <location>
        <begin position="304"/>
        <end position="322"/>
    </location>
</feature>
<dbReference type="EMBL" id="JACIEW010000004">
    <property type="protein sequence ID" value="MBB4052166.1"/>
    <property type="molecule type" value="Genomic_DNA"/>
</dbReference>
<dbReference type="Pfam" id="PF01699">
    <property type="entry name" value="Na_Ca_ex"/>
    <property type="match status" value="2"/>
</dbReference>
<feature type="domain" description="Sodium/calcium exchanger membrane region" evidence="6">
    <location>
        <begin position="13"/>
        <end position="158"/>
    </location>
</feature>
<evidence type="ECO:0000256" key="5">
    <source>
        <dbReference type="SAM" id="Phobius"/>
    </source>
</evidence>
<dbReference type="GO" id="GO:0008273">
    <property type="term" value="F:calcium, potassium:sodium antiporter activity"/>
    <property type="evidence" value="ECO:0007669"/>
    <property type="project" value="TreeGrafter"/>
</dbReference>
<dbReference type="InterPro" id="IPR004837">
    <property type="entry name" value="NaCa_Exmemb"/>
</dbReference>
<dbReference type="PANTHER" id="PTHR10846">
    <property type="entry name" value="SODIUM/POTASSIUM/CALCIUM EXCHANGER"/>
    <property type="match status" value="1"/>
</dbReference>
<feature type="transmembrane region" description="Helical" evidence="5">
    <location>
        <begin position="234"/>
        <end position="251"/>
    </location>
</feature>
<keyword evidence="4 5" id="KW-0472">Membrane</keyword>